<evidence type="ECO:0000313" key="1">
    <source>
        <dbReference type="EMBL" id="MDW8803182.1"/>
    </source>
</evidence>
<gene>
    <name evidence="1" type="ORF">P8V03_18810</name>
</gene>
<dbReference type="Proteomes" id="UP001281656">
    <property type="component" value="Unassembled WGS sequence"/>
</dbReference>
<protein>
    <submittedName>
        <fullName evidence="1">Uncharacterized protein</fullName>
    </submittedName>
</protein>
<keyword evidence="2" id="KW-1185">Reference proteome</keyword>
<evidence type="ECO:0000313" key="2">
    <source>
        <dbReference type="Proteomes" id="UP001281656"/>
    </source>
</evidence>
<sequence>MKEFTVPREKFIASFSNRVLKTRNYKKIIFEILKAVKRSFGGDLIEE</sequence>
<name>A0ABU4JYC6_9CLOT</name>
<dbReference type="RefSeq" id="WP_318799346.1">
    <property type="nucleotide sequence ID" value="NZ_JARUJP010000057.1"/>
</dbReference>
<organism evidence="1 2">
    <name type="scientific">Clostridium tanneri</name>
    <dbReference type="NCBI Taxonomy" id="3037988"/>
    <lineage>
        <taxon>Bacteria</taxon>
        <taxon>Bacillati</taxon>
        <taxon>Bacillota</taxon>
        <taxon>Clostridia</taxon>
        <taxon>Eubacteriales</taxon>
        <taxon>Clostridiaceae</taxon>
        <taxon>Clostridium</taxon>
    </lineage>
</organism>
<accession>A0ABU4JYC6</accession>
<proteinExistence type="predicted"/>
<reference evidence="1 2" key="1">
    <citation type="submission" date="2023-04" db="EMBL/GenBank/DDBJ databases">
        <title>Clostridium tannerae sp. nov., isolated from the fecal material of an alpaca.</title>
        <authorList>
            <person name="Miller S."/>
            <person name="Hendry M."/>
            <person name="King J."/>
            <person name="Sankaranarayanan K."/>
            <person name="Lawson P.A."/>
        </authorList>
    </citation>
    <scope>NUCLEOTIDE SEQUENCE [LARGE SCALE GENOMIC DNA]</scope>
    <source>
        <strain evidence="1 2">A1-XYC3</strain>
    </source>
</reference>
<comment type="caution">
    <text evidence="1">The sequence shown here is derived from an EMBL/GenBank/DDBJ whole genome shotgun (WGS) entry which is preliminary data.</text>
</comment>
<dbReference type="EMBL" id="JARUJP010000057">
    <property type="protein sequence ID" value="MDW8803182.1"/>
    <property type="molecule type" value="Genomic_DNA"/>
</dbReference>